<dbReference type="Gene3D" id="3.10.100.10">
    <property type="entry name" value="Mannose-Binding Protein A, subunit A"/>
    <property type="match status" value="2"/>
</dbReference>
<dbReference type="Gene3D" id="2.60.40.10">
    <property type="entry name" value="Immunoglobulins"/>
    <property type="match status" value="1"/>
</dbReference>
<dbReference type="EMBL" id="CACRXK020023469">
    <property type="protein sequence ID" value="CAB4037791.1"/>
    <property type="molecule type" value="Genomic_DNA"/>
</dbReference>
<comment type="caution">
    <text evidence="1">The sequence shown here is derived from an EMBL/GenBank/DDBJ whole genome shotgun (WGS) entry which is preliminary data.</text>
</comment>
<sequence length="477" mass="54212">MHSSPCGAIFLAVLFNLFNTAVISQCPNDQLRIDCSCFAKQHQSDKGVTWDSAKQRCSDIQATLASIQSPKENDMLGRYLKSGDNWIGLKAEVNSSLLLPNGEKATTLFPNVNKKSFDSRTCIAIRPNRIWTATGCDAVHRFICQRPLRKVCRKGWKPFNNLCYWISKTTLNFNKAKLNCTARAAKLAEISKKNDYEFLKKRLYDGADNIVAWFGLQKVGNVTKYTYSQSFEPNYTAIGVHFIPDISKHCVTMVLAKHDATWEAKKCDLKLNSYVCQTEINRDFNITVTYVNETSANISLSVNPSQCGLPRDSYFKLSDGSEVKRQEMVTNSRLMVNDLKPNRKYIIEITGTNVKKSTKKFQTTEIKNPLQLLRRISSTKIHAMIGDTVNLVCAVRGEPPIMLRWEKDKRKMESYLETEKPHRSSILSVKLSNQTSYGEYICHIQDQFSNMTHTFVVDSLPKGRFVVVMMMVVVVVE</sequence>
<reference evidence="1" key="1">
    <citation type="submission" date="2020-04" db="EMBL/GenBank/DDBJ databases">
        <authorList>
            <person name="Alioto T."/>
            <person name="Alioto T."/>
            <person name="Gomez Garrido J."/>
        </authorList>
    </citation>
    <scope>NUCLEOTIDE SEQUENCE</scope>
    <source>
        <strain evidence="1">A484AB</strain>
    </source>
</reference>
<dbReference type="InterPro" id="IPR016186">
    <property type="entry name" value="C-type_lectin-like/link_sf"/>
</dbReference>
<dbReference type="AlphaFoldDB" id="A0A6S7K307"/>
<dbReference type="InterPro" id="IPR013098">
    <property type="entry name" value="Ig_I-set"/>
</dbReference>
<dbReference type="InterPro" id="IPR007110">
    <property type="entry name" value="Ig-like_dom"/>
</dbReference>
<dbReference type="InterPro" id="IPR016187">
    <property type="entry name" value="CTDL_fold"/>
</dbReference>
<dbReference type="PANTHER" id="PTHR22803">
    <property type="entry name" value="MANNOSE, PHOSPHOLIPASE, LECTIN RECEPTOR RELATED"/>
    <property type="match status" value="1"/>
</dbReference>
<evidence type="ECO:0000313" key="1">
    <source>
        <dbReference type="EMBL" id="CAB4037791.1"/>
    </source>
</evidence>
<accession>A0A6S7K307</accession>
<keyword evidence="1" id="KW-0675">Receptor</keyword>
<dbReference type="InterPro" id="IPR001304">
    <property type="entry name" value="C-type_lectin-like"/>
</dbReference>
<dbReference type="CDD" id="cd00037">
    <property type="entry name" value="CLECT"/>
    <property type="match status" value="1"/>
</dbReference>
<organism evidence="1 2">
    <name type="scientific">Paramuricea clavata</name>
    <name type="common">Red gorgonian</name>
    <name type="synonym">Violescent sea-whip</name>
    <dbReference type="NCBI Taxonomy" id="317549"/>
    <lineage>
        <taxon>Eukaryota</taxon>
        <taxon>Metazoa</taxon>
        <taxon>Cnidaria</taxon>
        <taxon>Anthozoa</taxon>
        <taxon>Octocorallia</taxon>
        <taxon>Malacalcyonacea</taxon>
        <taxon>Plexauridae</taxon>
        <taxon>Paramuricea</taxon>
    </lineage>
</organism>
<dbReference type="SMART" id="SM00034">
    <property type="entry name" value="CLECT"/>
    <property type="match status" value="2"/>
</dbReference>
<dbReference type="Proteomes" id="UP001152795">
    <property type="component" value="Unassembled WGS sequence"/>
</dbReference>
<dbReference type="Pfam" id="PF00059">
    <property type="entry name" value="Lectin_C"/>
    <property type="match status" value="2"/>
</dbReference>
<dbReference type="PROSITE" id="PS50835">
    <property type="entry name" value="IG_LIKE"/>
    <property type="match status" value="1"/>
</dbReference>
<protein>
    <submittedName>
        <fullName evidence="1">C-type mannose receptor 2</fullName>
    </submittedName>
</protein>
<gene>
    <name evidence="1" type="ORF">PACLA_8A012209</name>
</gene>
<dbReference type="InterPro" id="IPR050111">
    <property type="entry name" value="C-type_lectin/snaclec_domain"/>
</dbReference>
<dbReference type="CDD" id="cd00063">
    <property type="entry name" value="FN3"/>
    <property type="match status" value="1"/>
</dbReference>
<proteinExistence type="predicted"/>
<name>A0A6S7K307_PARCT</name>
<dbReference type="InterPro" id="IPR036179">
    <property type="entry name" value="Ig-like_dom_sf"/>
</dbReference>
<dbReference type="InterPro" id="IPR003961">
    <property type="entry name" value="FN3_dom"/>
</dbReference>
<keyword evidence="2" id="KW-1185">Reference proteome</keyword>
<dbReference type="OrthoDB" id="9906043at2759"/>
<evidence type="ECO:0000313" key="2">
    <source>
        <dbReference type="Proteomes" id="UP001152795"/>
    </source>
</evidence>
<dbReference type="SUPFAM" id="SSF48726">
    <property type="entry name" value="Immunoglobulin"/>
    <property type="match status" value="1"/>
</dbReference>
<dbReference type="SUPFAM" id="SSF56436">
    <property type="entry name" value="C-type lectin-like"/>
    <property type="match status" value="2"/>
</dbReference>
<dbReference type="Pfam" id="PF07679">
    <property type="entry name" value="I-set"/>
    <property type="match status" value="1"/>
</dbReference>
<dbReference type="PROSITE" id="PS50041">
    <property type="entry name" value="C_TYPE_LECTIN_2"/>
    <property type="match status" value="2"/>
</dbReference>
<dbReference type="InterPro" id="IPR013783">
    <property type="entry name" value="Ig-like_fold"/>
</dbReference>